<dbReference type="Proteomes" id="UP000184206">
    <property type="component" value="Unassembled WGS sequence"/>
</dbReference>
<comment type="similarity">
    <text evidence="4">Belongs to the class I-like SAM-binding methyltransferase superfamily. MenG/UbiE family.</text>
</comment>
<organism evidence="5 6">
    <name type="scientific">Lacicoccus alkaliphilus DSM 16010</name>
    <dbReference type="NCBI Taxonomy" id="1123231"/>
    <lineage>
        <taxon>Bacteria</taxon>
        <taxon>Bacillati</taxon>
        <taxon>Bacillota</taxon>
        <taxon>Bacilli</taxon>
        <taxon>Bacillales</taxon>
        <taxon>Salinicoccaceae</taxon>
        <taxon>Lacicoccus</taxon>
    </lineage>
</organism>
<dbReference type="EMBL" id="FRCF01000002">
    <property type="protein sequence ID" value="SHL52045.1"/>
    <property type="molecule type" value="Genomic_DNA"/>
</dbReference>
<evidence type="ECO:0000256" key="2">
    <source>
        <dbReference type="ARBA" id="ARBA00022679"/>
    </source>
</evidence>
<proteinExistence type="inferred from homology"/>
<dbReference type="UniPathway" id="UPA00079">
    <property type="reaction ID" value="UER00169"/>
</dbReference>
<comment type="pathway">
    <text evidence="4">Quinol/quinone metabolism; menaquinone biosynthesis; menaquinol from 1,4-dihydroxy-2-naphthoate: step 2/2.</text>
</comment>
<comment type="catalytic activity">
    <reaction evidence="4">
        <text>a 2-demethylmenaquinol + S-adenosyl-L-methionine = a menaquinol + S-adenosyl-L-homocysteine + H(+)</text>
        <dbReference type="Rhea" id="RHEA:42640"/>
        <dbReference type="Rhea" id="RHEA-COMP:9539"/>
        <dbReference type="Rhea" id="RHEA-COMP:9563"/>
        <dbReference type="ChEBI" id="CHEBI:15378"/>
        <dbReference type="ChEBI" id="CHEBI:18151"/>
        <dbReference type="ChEBI" id="CHEBI:55437"/>
        <dbReference type="ChEBI" id="CHEBI:57856"/>
        <dbReference type="ChEBI" id="CHEBI:59789"/>
        <dbReference type="EC" id="2.1.1.163"/>
    </reaction>
</comment>
<dbReference type="STRING" id="1123231.SAMN02745189_00392"/>
<evidence type="ECO:0000313" key="5">
    <source>
        <dbReference type="EMBL" id="SHL52045.1"/>
    </source>
</evidence>
<evidence type="ECO:0000256" key="4">
    <source>
        <dbReference type="HAMAP-Rule" id="MF_01813"/>
    </source>
</evidence>
<dbReference type="EC" id="2.1.1.163" evidence="4"/>
<dbReference type="CDD" id="cd02440">
    <property type="entry name" value="AdoMet_MTases"/>
    <property type="match status" value="1"/>
</dbReference>
<keyword evidence="6" id="KW-1185">Reference proteome</keyword>
<comment type="function">
    <text evidence="4">Methyltransferase required for the conversion of demethylmenaquinol (DMKH2) to menaquinol (MKH2).</text>
</comment>
<dbReference type="PANTHER" id="PTHR43591">
    <property type="entry name" value="METHYLTRANSFERASE"/>
    <property type="match status" value="1"/>
</dbReference>
<dbReference type="PROSITE" id="PS01184">
    <property type="entry name" value="UBIE_2"/>
    <property type="match status" value="1"/>
</dbReference>
<keyword evidence="1 4" id="KW-0489">Methyltransferase</keyword>
<dbReference type="PROSITE" id="PS01183">
    <property type="entry name" value="UBIE_1"/>
    <property type="match status" value="1"/>
</dbReference>
<feature type="binding site" evidence="4">
    <location>
        <position position="59"/>
    </location>
    <ligand>
        <name>S-adenosyl-L-methionine</name>
        <dbReference type="ChEBI" id="CHEBI:59789"/>
    </ligand>
</feature>
<dbReference type="InterPro" id="IPR023576">
    <property type="entry name" value="UbiE/COQ5_MeTrFase_CS"/>
</dbReference>
<dbReference type="InterPro" id="IPR004033">
    <property type="entry name" value="UbiE/COQ5_MeTrFase"/>
</dbReference>
<dbReference type="Pfam" id="PF01209">
    <property type="entry name" value="Ubie_methyltran"/>
    <property type="match status" value="1"/>
</dbReference>
<dbReference type="HAMAP" id="MF_01813">
    <property type="entry name" value="MenG_UbiE_methyltr"/>
    <property type="match status" value="1"/>
</dbReference>
<dbReference type="NCBIfam" id="TIGR01934">
    <property type="entry name" value="MenG_MenH_UbiE"/>
    <property type="match status" value="1"/>
</dbReference>
<name>A0A1M7BAK0_9BACL</name>
<reference evidence="5 6" key="1">
    <citation type="submission" date="2016-11" db="EMBL/GenBank/DDBJ databases">
        <authorList>
            <person name="Jaros S."/>
            <person name="Januszkiewicz K."/>
            <person name="Wedrychowicz H."/>
        </authorList>
    </citation>
    <scope>NUCLEOTIDE SEQUENCE [LARGE SCALE GENOMIC DNA]</scope>
    <source>
        <strain evidence="5 6">DSM 16010</strain>
    </source>
</reference>
<dbReference type="PROSITE" id="PS51608">
    <property type="entry name" value="SAM_MT_UBIE"/>
    <property type="match status" value="1"/>
</dbReference>
<feature type="binding site" evidence="4">
    <location>
        <position position="77"/>
    </location>
    <ligand>
        <name>S-adenosyl-L-methionine</name>
        <dbReference type="ChEBI" id="CHEBI:59789"/>
    </ligand>
</feature>
<dbReference type="InterPro" id="IPR029063">
    <property type="entry name" value="SAM-dependent_MTases_sf"/>
</dbReference>
<keyword evidence="2 4" id="KW-0808">Transferase</keyword>
<dbReference type="NCBIfam" id="NF001243">
    <property type="entry name" value="PRK00216.1-4"/>
    <property type="match status" value="1"/>
</dbReference>
<keyword evidence="3 4" id="KW-0949">S-adenosyl-L-methionine</keyword>
<feature type="binding site" evidence="4">
    <location>
        <begin position="102"/>
        <end position="103"/>
    </location>
    <ligand>
        <name>S-adenosyl-L-methionine</name>
        <dbReference type="ChEBI" id="CHEBI:59789"/>
    </ligand>
</feature>
<dbReference type="SUPFAM" id="SSF53335">
    <property type="entry name" value="S-adenosyl-L-methionine-dependent methyltransferases"/>
    <property type="match status" value="1"/>
</dbReference>
<accession>A0A1M7BAK0</accession>
<dbReference type="GO" id="GO:0032259">
    <property type="term" value="P:methylation"/>
    <property type="evidence" value="ECO:0007669"/>
    <property type="project" value="UniProtKB-KW"/>
</dbReference>
<comment type="caution">
    <text evidence="4">Lacks conserved residue(s) required for the propagation of feature annotation.</text>
</comment>
<gene>
    <name evidence="4" type="primary">menG</name>
    <name evidence="5" type="ORF">SAMN02745189_00392</name>
</gene>
<evidence type="ECO:0000256" key="3">
    <source>
        <dbReference type="ARBA" id="ARBA00022691"/>
    </source>
</evidence>
<dbReference type="GO" id="GO:0009234">
    <property type="term" value="P:menaquinone biosynthetic process"/>
    <property type="evidence" value="ECO:0007669"/>
    <property type="project" value="UniProtKB-UniRule"/>
</dbReference>
<dbReference type="Gene3D" id="3.40.50.150">
    <property type="entry name" value="Vaccinia Virus protein VP39"/>
    <property type="match status" value="1"/>
</dbReference>
<dbReference type="PANTHER" id="PTHR43591:SF24">
    <property type="entry name" value="2-METHOXY-6-POLYPRENYL-1,4-BENZOQUINOL METHYLASE, MITOCHONDRIAL"/>
    <property type="match status" value="1"/>
</dbReference>
<dbReference type="GO" id="GO:0043770">
    <property type="term" value="F:demethylmenaquinone methyltransferase activity"/>
    <property type="evidence" value="ECO:0007669"/>
    <property type="project" value="UniProtKB-UniRule"/>
</dbReference>
<dbReference type="NCBIfam" id="NF001244">
    <property type="entry name" value="PRK00216.1-5"/>
    <property type="match status" value="1"/>
</dbReference>
<dbReference type="AlphaFoldDB" id="A0A1M7BAK0"/>
<evidence type="ECO:0000313" key="6">
    <source>
        <dbReference type="Proteomes" id="UP000184206"/>
    </source>
</evidence>
<evidence type="ECO:0000256" key="1">
    <source>
        <dbReference type="ARBA" id="ARBA00022603"/>
    </source>
</evidence>
<keyword evidence="4" id="KW-0474">Menaquinone biosynthesis</keyword>
<sequence>MTIMDKEQRVHKIFNTISDDYDHMNNIISLNQHTLWRNKTMAHMFLDGDMEVLDVCCGTGDWTVQLALSGADTVGLDFSENMLGVAEEKTADFGNISLFHGNAMDLPFEDDRFDYVTIGFGLRNLPDYQAAIKDFYRVLKPGGTLVILETSTPENNFVNYGFEVYFGKIMPVLGGLLAKKKDEYTWLYESTHSFLSKEALKQMLVSTGFTNIKIIPHTLGTAASHFAIKPITEG</sequence>
<protein>
    <recommendedName>
        <fullName evidence="4">Demethylmenaquinone methyltransferase</fullName>
        <ecNumber evidence="4">2.1.1.163</ecNumber>
    </recommendedName>
</protein>